<keyword evidence="2" id="KW-1185">Reference proteome</keyword>
<sequence length="137" mass="15491">MKLPEWKSSDPEDQRALTRFIIAELDRADEAALAAANDGPGAQFIGIWGQAQGLLARIGLKLPLPEPAKRPGPKPKDDLTDIERAAHDVPRIRALFQLHWNKRNRTTRPMAEDIAAERWELSAGERAKLINRFRRKP</sequence>
<dbReference type="Proteomes" id="UP000516105">
    <property type="component" value="Chromosome"/>
</dbReference>
<evidence type="ECO:0000313" key="2">
    <source>
        <dbReference type="Proteomes" id="UP000516105"/>
    </source>
</evidence>
<evidence type="ECO:0000313" key="1">
    <source>
        <dbReference type="EMBL" id="QNP46059.1"/>
    </source>
</evidence>
<reference evidence="1 2" key="1">
    <citation type="submission" date="2020-08" db="EMBL/GenBank/DDBJ databases">
        <title>Genome sequence of Sphingomonas sediminicola KACC 15039T.</title>
        <authorList>
            <person name="Hyun D.-W."/>
            <person name="Bae J.-W."/>
        </authorList>
    </citation>
    <scope>NUCLEOTIDE SEQUENCE [LARGE SCALE GENOMIC DNA]</scope>
    <source>
        <strain evidence="1 2">KACC 15039</strain>
    </source>
</reference>
<accession>A0ABX6T949</accession>
<dbReference type="RefSeq" id="WP_187709012.1">
    <property type="nucleotide sequence ID" value="NZ_CP060782.1"/>
</dbReference>
<name>A0ABX6T949_9SPHN</name>
<dbReference type="EMBL" id="CP060782">
    <property type="protein sequence ID" value="QNP46059.1"/>
    <property type="molecule type" value="Genomic_DNA"/>
</dbReference>
<proteinExistence type="predicted"/>
<gene>
    <name evidence="1" type="ORF">H9L14_01945</name>
</gene>
<protein>
    <submittedName>
        <fullName evidence="1">Uncharacterized protein</fullName>
    </submittedName>
</protein>
<organism evidence="1 2">
    <name type="scientific">Sphingomonas sediminicola</name>
    <dbReference type="NCBI Taxonomy" id="386874"/>
    <lineage>
        <taxon>Bacteria</taxon>
        <taxon>Pseudomonadati</taxon>
        <taxon>Pseudomonadota</taxon>
        <taxon>Alphaproteobacteria</taxon>
        <taxon>Sphingomonadales</taxon>
        <taxon>Sphingomonadaceae</taxon>
        <taxon>Sphingomonas</taxon>
    </lineage>
</organism>